<sequence length="65" mass="7844">MSKHLSDMKDFRMKEKLLSLADMCATAIIFILSRYKNPYGIRREKAYLVYREDCIIKVIRLYPRK</sequence>
<keyword evidence="2" id="KW-1185">Reference proteome</keyword>
<reference evidence="1 2" key="1">
    <citation type="submission" date="2022-09" db="EMBL/GenBank/DDBJ databases">
        <title>Evolutionary Diversification of Methanotrophic Ca. Methanophagales (ANME-1) and Their Expansive Virome.</title>
        <authorList>
            <person name="Laso-Perez R."/>
            <person name="Wu F."/>
            <person name="Cremiere A."/>
            <person name="Speth D.R."/>
            <person name="Magyar J.S."/>
            <person name="Krupovic M."/>
            <person name="Orphan V.J."/>
        </authorList>
    </citation>
    <scope>NUCLEOTIDE SEQUENCE [LARGE SCALE GENOMIC DNA]</scope>
    <source>
        <strain evidence="1">PBV300</strain>
    </source>
</reference>
<proteinExistence type="predicted"/>
<organism evidence="1 2">
    <name type="scientific">Methanophagales virus PBV300</name>
    <dbReference type="NCBI Taxonomy" id="2987731"/>
    <lineage>
        <taxon>Viruses</taxon>
        <taxon>Adnaviria</taxon>
        <taxon>Zilligvirae</taxon>
        <taxon>Taleaviricota</taxon>
        <taxon>Tokiviricetes</taxon>
        <taxon>Maximonvirales</taxon>
        <taxon>Ahmunviridae</taxon>
        <taxon>Yumkaaxvirus</taxon>
        <taxon>Yumkaaxvirus pescaderoense</taxon>
    </lineage>
</organism>
<protein>
    <submittedName>
        <fullName evidence="1">Uncharacterized protein</fullName>
    </submittedName>
</protein>
<dbReference type="EMBL" id="OP413840">
    <property type="protein sequence ID" value="UYL64999.1"/>
    <property type="molecule type" value="Genomic_DNA"/>
</dbReference>
<dbReference type="Proteomes" id="UP001156320">
    <property type="component" value="Segment"/>
</dbReference>
<evidence type="ECO:0000313" key="1">
    <source>
        <dbReference type="EMBL" id="UYL64999.1"/>
    </source>
</evidence>
<accession>A0ABY6GM28</accession>
<gene>
    <name evidence="1" type="ORF">JBCDKDKM_00037</name>
</gene>
<evidence type="ECO:0000313" key="2">
    <source>
        <dbReference type="Proteomes" id="UP001156320"/>
    </source>
</evidence>
<name>A0ABY6GM28_9VIRU</name>